<feature type="transmembrane region" description="Helical" evidence="2">
    <location>
        <begin position="62"/>
        <end position="82"/>
    </location>
</feature>
<evidence type="ECO:0000256" key="1">
    <source>
        <dbReference type="SAM" id="MobiDB-lite"/>
    </source>
</evidence>
<dbReference type="RefSeq" id="XP_062792655.1">
    <property type="nucleotide sequence ID" value="XM_062936604.1"/>
</dbReference>
<feature type="signal peptide" evidence="3">
    <location>
        <begin position="1"/>
        <end position="18"/>
    </location>
</feature>
<reference evidence="4 5" key="1">
    <citation type="submission" date="2024-01" db="EMBL/GenBank/DDBJ databases">
        <title>Comparative genomics of Cryptococcus and Kwoniella reveals pathogenesis evolution and contrasting modes of karyotype evolution via chromosome fusion or intercentromeric recombination.</title>
        <authorList>
            <person name="Coelho M.A."/>
            <person name="David-Palma M."/>
            <person name="Shea T."/>
            <person name="Bowers K."/>
            <person name="McGinley-Smith S."/>
            <person name="Mohammad A.W."/>
            <person name="Gnirke A."/>
            <person name="Yurkov A.M."/>
            <person name="Nowrousian M."/>
            <person name="Sun S."/>
            <person name="Cuomo C.A."/>
            <person name="Heitman J."/>
        </authorList>
    </citation>
    <scope>NUCLEOTIDE SEQUENCE [LARGE SCALE GENOMIC DNA]</scope>
    <source>
        <strain evidence="4">CBS 11374</strain>
    </source>
</reference>
<feature type="region of interest" description="Disordered" evidence="1">
    <location>
        <begin position="89"/>
        <end position="116"/>
    </location>
</feature>
<evidence type="ECO:0000256" key="3">
    <source>
        <dbReference type="SAM" id="SignalP"/>
    </source>
</evidence>
<dbReference type="GeneID" id="87957020"/>
<gene>
    <name evidence="4" type="ORF">IL334_004889</name>
</gene>
<dbReference type="Proteomes" id="UP001329825">
    <property type="component" value="Chromosome 6"/>
</dbReference>
<organism evidence="4 5">
    <name type="scientific">Kwoniella shivajii</name>
    <dbReference type="NCBI Taxonomy" id="564305"/>
    <lineage>
        <taxon>Eukaryota</taxon>
        <taxon>Fungi</taxon>
        <taxon>Dikarya</taxon>
        <taxon>Basidiomycota</taxon>
        <taxon>Agaricomycotina</taxon>
        <taxon>Tremellomycetes</taxon>
        <taxon>Tremellales</taxon>
        <taxon>Cryptococcaceae</taxon>
        <taxon>Kwoniella</taxon>
    </lineage>
</organism>
<dbReference type="EMBL" id="CP141886">
    <property type="protein sequence ID" value="WRT67915.1"/>
    <property type="molecule type" value="Genomic_DNA"/>
</dbReference>
<sequence length="182" mass="19415">MLSFILVLATLFLPVIRSIPLTFPISSSTDVLGNVEVQIGSSRNGFATRAQDEDKKGISGGAIAGIISSIVIISLIVLFIFIRSRRPSSLQTHRPGPQPGPGIHHSPPGYTSPAQKLFYPSQGNYPSLPKYTGPDPSAGYLPSPSIRFPISASIHPSRRSYHTGNASSSKGVRFGEVGVRGY</sequence>
<feature type="chain" id="PRO_5045663310" description="Mid2 domain-containing protein" evidence="3">
    <location>
        <begin position="19"/>
        <end position="182"/>
    </location>
</feature>
<protein>
    <recommendedName>
        <fullName evidence="6">Mid2 domain-containing protein</fullName>
    </recommendedName>
</protein>
<proteinExistence type="predicted"/>
<name>A0ABZ1D1M6_9TREE</name>
<evidence type="ECO:0000313" key="5">
    <source>
        <dbReference type="Proteomes" id="UP001329825"/>
    </source>
</evidence>
<accession>A0ABZ1D1M6</accession>
<evidence type="ECO:0000313" key="4">
    <source>
        <dbReference type="EMBL" id="WRT67915.1"/>
    </source>
</evidence>
<keyword evidence="5" id="KW-1185">Reference proteome</keyword>
<keyword evidence="2" id="KW-0812">Transmembrane</keyword>
<feature type="region of interest" description="Disordered" evidence="1">
    <location>
        <begin position="157"/>
        <end position="182"/>
    </location>
</feature>
<keyword evidence="2" id="KW-1133">Transmembrane helix</keyword>
<evidence type="ECO:0000256" key="2">
    <source>
        <dbReference type="SAM" id="Phobius"/>
    </source>
</evidence>
<evidence type="ECO:0008006" key="6">
    <source>
        <dbReference type="Google" id="ProtNLM"/>
    </source>
</evidence>
<keyword evidence="3" id="KW-0732">Signal</keyword>
<keyword evidence="2" id="KW-0472">Membrane</keyword>